<dbReference type="EMBL" id="VCDN01000013">
    <property type="protein sequence ID" value="MDX7986477.1"/>
    <property type="molecule type" value="Genomic_DNA"/>
</dbReference>
<accession>A0ABU4S5V7</accession>
<dbReference type="Proteomes" id="UP001271890">
    <property type="component" value="Unassembled WGS sequence"/>
</dbReference>
<protein>
    <submittedName>
        <fullName evidence="2">DUF945 domain-containing protein</fullName>
    </submittedName>
</protein>
<evidence type="ECO:0000256" key="1">
    <source>
        <dbReference type="SAM" id="MobiDB-lite"/>
    </source>
</evidence>
<gene>
    <name evidence="2" type="ORF">FE392_03890</name>
</gene>
<comment type="caution">
    <text evidence="2">The sequence shown here is derived from an EMBL/GenBank/DDBJ whole genome shotgun (WGS) entry which is preliminary data.</text>
</comment>
<evidence type="ECO:0000313" key="2">
    <source>
        <dbReference type="EMBL" id="MDX7986477.1"/>
    </source>
</evidence>
<organism evidence="2 3">
    <name type="scientific">Xenorhabdus santafensis</name>
    <dbReference type="NCBI Taxonomy" id="2582833"/>
    <lineage>
        <taxon>Bacteria</taxon>
        <taxon>Pseudomonadati</taxon>
        <taxon>Pseudomonadota</taxon>
        <taxon>Gammaproteobacteria</taxon>
        <taxon>Enterobacterales</taxon>
        <taxon>Morganellaceae</taxon>
        <taxon>Xenorhabdus</taxon>
    </lineage>
</organism>
<dbReference type="RefSeq" id="WP_319928922.1">
    <property type="nucleotide sequence ID" value="NZ_VCDN01000013.1"/>
</dbReference>
<feature type="region of interest" description="Disordered" evidence="1">
    <location>
        <begin position="484"/>
        <end position="505"/>
    </location>
</feature>
<reference evidence="3" key="1">
    <citation type="journal article" date="2024" name="Toxins">
        <title>Genome Sequence Analysis of Native Xenorhabdus Strains Isolated from Entomopathogenic Nematodes in Argentina.</title>
        <authorList>
            <person name="Palma L."/>
            <person name="Frizzo L."/>
            <person name="Kaiser S."/>
            <person name="Berry C."/>
            <person name="Caballero P."/>
            <person name="Bode H.B."/>
            <person name="Del Valle E.E."/>
        </authorList>
    </citation>
    <scope>NUCLEOTIDE SEQUENCE [LARGE SCALE GENOMIC DNA]</scope>
    <source>
        <strain evidence="3">12</strain>
    </source>
</reference>
<dbReference type="InterPro" id="IPR010352">
    <property type="entry name" value="DUF945"/>
</dbReference>
<name>A0ABU4S5V7_9GAMM</name>
<keyword evidence="3" id="KW-1185">Reference proteome</keyword>
<evidence type="ECO:0000313" key="3">
    <source>
        <dbReference type="Proteomes" id="UP001271890"/>
    </source>
</evidence>
<sequence length="505" mass="55660">MKKSLVAVSVVVALGVVWSGASWLTGKKIEDNLNEYVKNVNSELKNAFPDSGIELQAKDFKRGVFSSDVNLVLNVKKGVKNVGIEPNEEVIFKSTIDHGPFPLENLKKFNLMPKMATLHAELEKNKELEKLFEITDGKSLLNLNTSVGYTGSISTDMEFIPVNHTGTLKNGKKNVFSFSGAKISAETSRDLSSFSFKIKSDELSITAPEKNEAITLKNINFTGDNKKGDFDFYIGNQNYNIGEITVRGANNEETSMKGFNIASDLSEDKNNLNIKLAYSVDGMIIKNIDLGSGKFTLKMEKLDGPSVRKFTQAYNDEIADALSSNELSSDVTTYAILNNAHLLFNKSPQFSISPFSWKNSKGESMVDFKLALQNIPENKDTLNTMPPEEMIRNLVQDLSLRINIPKAMLIESIAQADELDGKDKAAAEAQATLSVEMVAKGGEKYITDKDNVLGLNFRYSNDKVELNGKESSLHQFLLDNGLADSYDGADGEQNQHDEAEQPAAE</sequence>
<dbReference type="Pfam" id="PF06097">
    <property type="entry name" value="DUF945"/>
    <property type="match status" value="1"/>
</dbReference>
<proteinExistence type="predicted"/>